<keyword evidence="2" id="KW-1185">Reference proteome</keyword>
<protein>
    <submittedName>
        <fullName evidence="1">IS66 Orf2 family protein</fullName>
    </submittedName>
</protein>
<dbReference type="Proteomes" id="UP000003860">
    <property type="component" value="Unassembled WGS sequence"/>
</dbReference>
<reference evidence="1" key="1">
    <citation type="submission" date="2009-07" db="EMBL/GenBank/DDBJ databases">
        <authorList>
            <consortium name="US DOE Joint Genome Institute (JGI-PGF)"/>
            <person name="Lucas S."/>
            <person name="Copeland A."/>
            <person name="Lapidus A."/>
            <person name="Glavina del Rio T."/>
            <person name="Tice H."/>
            <person name="Bruce D."/>
            <person name="Goodwin L."/>
            <person name="Pitluck S."/>
            <person name="Larimer F."/>
            <person name="Land M.L."/>
            <person name="Mouttaki H."/>
            <person name="He Z."/>
            <person name="Zhou J."/>
            <person name="Hemme C.L."/>
        </authorList>
    </citation>
    <scope>NUCLEOTIDE SEQUENCE</scope>
    <source>
        <strain evidence="1">DSM 2782</strain>
    </source>
</reference>
<dbReference type="AlphaFoldDB" id="F1TIF0"/>
<dbReference type="STRING" id="588581.Cpap_0134"/>
<dbReference type="eggNOG" id="COG3436">
    <property type="taxonomic scope" value="Bacteria"/>
</dbReference>
<organism evidence="1 2">
    <name type="scientific">Ruminiclostridium papyrosolvens DSM 2782</name>
    <dbReference type="NCBI Taxonomy" id="588581"/>
    <lineage>
        <taxon>Bacteria</taxon>
        <taxon>Bacillati</taxon>
        <taxon>Bacillota</taxon>
        <taxon>Clostridia</taxon>
        <taxon>Eubacteriales</taxon>
        <taxon>Oscillospiraceae</taxon>
        <taxon>Ruminiclostridium</taxon>
    </lineage>
</organism>
<dbReference type="PANTHER" id="PTHR36455">
    <property type="match status" value="1"/>
</dbReference>
<dbReference type="EMBL" id="ACXX02000020">
    <property type="protein sequence ID" value="EGD45767.1"/>
    <property type="molecule type" value="Genomic_DNA"/>
</dbReference>
<sequence>MFNDATGFKRIFIACGYTDLRRGIDGLAATIKNDFHMDPYEQGNIFLFCGRRTDRMKALVYEGDVAYKRLANGRFQWPRNEVEVKAITTQQYRWLMDGLAIEQKKTIKKVTPSMI</sequence>
<gene>
    <name evidence="1" type="ORF">Cpap_0134</name>
</gene>
<dbReference type="PANTHER" id="PTHR36455:SF1">
    <property type="entry name" value="BLR8292 PROTEIN"/>
    <property type="match status" value="1"/>
</dbReference>
<accession>F1TIF0</accession>
<comment type="caution">
    <text evidence="1">The sequence shown here is derived from an EMBL/GenBank/DDBJ whole genome shotgun (WGS) entry which is preliminary data.</text>
</comment>
<name>F1TIF0_9FIRM</name>
<dbReference type="NCBIfam" id="NF033819">
    <property type="entry name" value="IS66_TnpB"/>
    <property type="match status" value="1"/>
</dbReference>
<dbReference type="InterPro" id="IPR008878">
    <property type="entry name" value="Transposase_IS66_Orf2"/>
</dbReference>
<dbReference type="Pfam" id="PF05717">
    <property type="entry name" value="TnpB_IS66"/>
    <property type="match status" value="1"/>
</dbReference>
<proteinExistence type="predicted"/>
<evidence type="ECO:0000313" key="1">
    <source>
        <dbReference type="EMBL" id="EGD45767.1"/>
    </source>
</evidence>
<evidence type="ECO:0000313" key="2">
    <source>
        <dbReference type="Proteomes" id="UP000003860"/>
    </source>
</evidence>
<reference evidence="1" key="2">
    <citation type="submission" date="2011-01" db="EMBL/GenBank/DDBJ databases">
        <title>The Non-contiguous Finished genome of Clostridium papyrosolvens.</title>
        <authorList>
            <person name="Lucas S."/>
            <person name="Copeland A."/>
            <person name="Lapidus A."/>
            <person name="Cheng J.-F."/>
            <person name="Goodwin L."/>
            <person name="Pitluck S."/>
            <person name="Misra M."/>
            <person name="Chertkov O."/>
            <person name="Detter J.C."/>
            <person name="Han C."/>
            <person name="Tapia R."/>
            <person name="Land M."/>
            <person name="Hauser L."/>
            <person name="Kyrpides N."/>
            <person name="Ivanova N."/>
            <person name="Pagani I."/>
            <person name="Mouttaki H."/>
            <person name="He Z."/>
            <person name="Zhou J."/>
            <person name="Hemme C.L."/>
            <person name="Woyke T."/>
        </authorList>
    </citation>
    <scope>NUCLEOTIDE SEQUENCE [LARGE SCALE GENOMIC DNA]</scope>
    <source>
        <strain evidence="1">DSM 2782</strain>
    </source>
</reference>